<keyword evidence="2" id="KW-1185">Reference proteome</keyword>
<feature type="non-terminal residue" evidence="1">
    <location>
        <position position="1"/>
    </location>
</feature>
<accession>A0A8E2E1I6</accession>
<protein>
    <submittedName>
        <fullName evidence="1">Uncharacterized protein</fullName>
    </submittedName>
</protein>
<dbReference type="EMBL" id="KV745303">
    <property type="protein sequence ID" value="OCK75540.1"/>
    <property type="molecule type" value="Genomic_DNA"/>
</dbReference>
<reference evidence="1 2" key="1">
    <citation type="journal article" date="2016" name="Nat. Commun.">
        <title>Ectomycorrhizal ecology is imprinted in the genome of the dominant symbiotic fungus Cenococcum geophilum.</title>
        <authorList>
            <consortium name="DOE Joint Genome Institute"/>
            <person name="Peter M."/>
            <person name="Kohler A."/>
            <person name="Ohm R.A."/>
            <person name="Kuo A."/>
            <person name="Krutzmann J."/>
            <person name="Morin E."/>
            <person name="Arend M."/>
            <person name="Barry K.W."/>
            <person name="Binder M."/>
            <person name="Choi C."/>
            <person name="Clum A."/>
            <person name="Copeland A."/>
            <person name="Grisel N."/>
            <person name="Haridas S."/>
            <person name="Kipfer T."/>
            <person name="LaButti K."/>
            <person name="Lindquist E."/>
            <person name="Lipzen A."/>
            <person name="Maire R."/>
            <person name="Meier B."/>
            <person name="Mihaltcheva S."/>
            <person name="Molinier V."/>
            <person name="Murat C."/>
            <person name="Poggeler S."/>
            <person name="Quandt C.A."/>
            <person name="Sperisen C."/>
            <person name="Tritt A."/>
            <person name="Tisserant E."/>
            <person name="Crous P.W."/>
            <person name="Henrissat B."/>
            <person name="Nehls U."/>
            <person name="Egli S."/>
            <person name="Spatafora J.W."/>
            <person name="Grigoriev I.V."/>
            <person name="Martin F.M."/>
        </authorList>
    </citation>
    <scope>NUCLEOTIDE SEQUENCE [LARGE SCALE GENOMIC DNA]</scope>
    <source>
        <strain evidence="1 2">CBS 459.81</strain>
    </source>
</reference>
<name>A0A8E2E1I6_9PEZI</name>
<evidence type="ECO:0000313" key="2">
    <source>
        <dbReference type="Proteomes" id="UP000250266"/>
    </source>
</evidence>
<dbReference type="AlphaFoldDB" id="A0A8E2E1I6"/>
<sequence>FCHLRLDSKPVYDALPYTWGNPNNVIAIKLDGYSLLVTVYWGVVLRNFRDEQ</sequence>
<gene>
    <name evidence="1" type="ORF">K432DRAFT_308270</name>
</gene>
<evidence type="ECO:0000313" key="1">
    <source>
        <dbReference type="EMBL" id="OCK75540.1"/>
    </source>
</evidence>
<dbReference type="Proteomes" id="UP000250266">
    <property type="component" value="Unassembled WGS sequence"/>
</dbReference>
<organism evidence="1 2">
    <name type="scientific">Lepidopterella palustris CBS 459.81</name>
    <dbReference type="NCBI Taxonomy" id="1314670"/>
    <lineage>
        <taxon>Eukaryota</taxon>
        <taxon>Fungi</taxon>
        <taxon>Dikarya</taxon>
        <taxon>Ascomycota</taxon>
        <taxon>Pezizomycotina</taxon>
        <taxon>Dothideomycetes</taxon>
        <taxon>Pleosporomycetidae</taxon>
        <taxon>Mytilinidiales</taxon>
        <taxon>Argynnaceae</taxon>
        <taxon>Lepidopterella</taxon>
    </lineage>
</organism>
<proteinExistence type="predicted"/>